<dbReference type="Proteomes" id="UP000239649">
    <property type="component" value="Unassembled WGS sequence"/>
</dbReference>
<dbReference type="FunFam" id="3.20.20.70:FF:000059">
    <property type="entry name" value="N-ethylmaleimide reductase, FMN-linked"/>
    <property type="match status" value="1"/>
</dbReference>
<dbReference type="PANTHER" id="PTHR22893:SF91">
    <property type="entry name" value="NADPH DEHYDROGENASE 2-RELATED"/>
    <property type="match status" value="1"/>
</dbReference>
<sequence length="426" mass="45930">MLSTASTRVSRASSGLPVQRPSPARRCRQPARCAAAATADLQQAAAGAGTEALFQPLTIGDVQLKHRVVMAPLTRCRAIGGVPPAITAEYYRQRATEGGLIVSEATCVSPTAHGYPCTPTLYLPESLEGWKPVVQGIHDKGGIFFMQLWHCGRASHADYQADGRPPMAPSALPIVSDMKVMSPKDYQWYEYPTPRAMEKHEITEVIASFGQAARSAVSVGADGVEIHGASGYIINQFLNSLANQRGNEYGGSIENRCRFALQVVESVCEAVGSAGRVGIRFSPFGHYLMTPDPQTYPLYTYLLSELNKFGLSYVHLVEPRTDDLPLAAFHNVSGSSARPDSLAPFRQVYGGTLIAAGGHKGASAANAVQGDHADAVAFGRYFISCPDLVRRIALGAPLNSYERDAFYTQDEKGYIDYPVLEETPEG</sequence>
<evidence type="ECO:0000256" key="2">
    <source>
        <dbReference type="ARBA" id="ARBA00005979"/>
    </source>
</evidence>
<gene>
    <name evidence="7" type="primary">g823</name>
    <name evidence="7" type="ORF">C2E20_0823</name>
</gene>
<dbReference type="GO" id="GO:0010181">
    <property type="term" value="F:FMN binding"/>
    <property type="evidence" value="ECO:0007669"/>
    <property type="project" value="InterPro"/>
</dbReference>
<evidence type="ECO:0000313" key="7">
    <source>
        <dbReference type="EMBL" id="PSC76892.1"/>
    </source>
</evidence>
<dbReference type="PANTHER" id="PTHR22893">
    <property type="entry name" value="NADH OXIDOREDUCTASE-RELATED"/>
    <property type="match status" value="1"/>
</dbReference>
<feature type="compositionally biased region" description="Low complexity" evidence="5">
    <location>
        <begin position="1"/>
        <end position="22"/>
    </location>
</feature>
<comment type="caution">
    <text evidence="7">The sequence shown here is derived from an EMBL/GenBank/DDBJ whole genome shotgun (WGS) entry which is preliminary data.</text>
</comment>
<name>A0A2P6VS32_9CHLO</name>
<proteinExistence type="inferred from homology"/>
<evidence type="ECO:0000313" key="8">
    <source>
        <dbReference type="Proteomes" id="UP000239649"/>
    </source>
</evidence>
<dbReference type="GO" id="GO:0005829">
    <property type="term" value="C:cytosol"/>
    <property type="evidence" value="ECO:0007669"/>
    <property type="project" value="UniProtKB-ARBA"/>
</dbReference>
<dbReference type="AlphaFoldDB" id="A0A2P6VS32"/>
<comment type="cofactor">
    <cofactor evidence="1">
        <name>FMN</name>
        <dbReference type="ChEBI" id="CHEBI:58210"/>
    </cofactor>
</comment>
<accession>A0A2P6VS32</accession>
<evidence type="ECO:0000256" key="3">
    <source>
        <dbReference type="ARBA" id="ARBA00022643"/>
    </source>
</evidence>
<dbReference type="GO" id="GO:0016628">
    <property type="term" value="F:oxidoreductase activity, acting on the CH-CH group of donors, NAD or NADP as acceptor"/>
    <property type="evidence" value="ECO:0007669"/>
    <property type="project" value="UniProtKB-ARBA"/>
</dbReference>
<evidence type="ECO:0000256" key="1">
    <source>
        <dbReference type="ARBA" id="ARBA00001917"/>
    </source>
</evidence>
<reference evidence="7 8" key="1">
    <citation type="journal article" date="2018" name="Plant J.">
        <title>Genome sequences of Chlorella sorokiniana UTEX 1602 and Micractinium conductrix SAG 241.80: implications to maltose excretion by a green alga.</title>
        <authorList>
            <person name="Arriola M.B."/>
            <person name="Velmurugan N."/>
            <person name="Zhang Y."/>
            <person name="Plunkett M.H."/>
            <person name="Hondzo H."/>
            <person name="Barney B.M."/>
        </authorList>
    </citation>
    <scope>NUCLEOTIDE SEQUENCE [LARGE SCALE GENOMIC DNA]</scope>
    <source>
        <strain evidence="7 8">SAG 241.80</strain>
    </source>
</reference>
<evidence type="ECO:0000256" key="5">
    <source>
        <dbReference type="SAM" id="MobiDB-lite"/>
    </source>
</evidence>
<keyword evidence="3" id="KW-0285">Flavoprotein</keyword>
<keyword evidence="3" id="KW-0288">FMN</keyword>
<feature type="domain" description="NADH:flavin oxidoreductase/NADH oxidase N-terminal" evidence="6">
    <location>
        <begin position="53"/>
        <end position="398"/>
    </location>
</feature>
<evidence type="ECO:0000256" key="4">
    <source>
        <dbReference type="ARBA" id="ARBA00023002"/>
    </source>
</evidence>
<dbReference type="InterPro" id="IPR045247">
    <property type="entry name" value="Oye-like"/>
</dbReference>
<dbReference type="CDD" id="cd02933">
    <property type="entry name" value="OYE_like_FMN"/>
    <property type="match status" value="1"/>
</dbReference>
<organism evidence="7 8">
    <name type="scientific">Micractinium conductrix</name>
    <dbReference type="NCBI Taxonomy" id="554055"/>
    <lineage>
        <taxon>Eukaryota</taxon>
        <taxon>Viridiplantae</taxon>
        <taxon>Chlorophyta</taxon>
        <taxon>core chlorophytes</taxon>
        <taxon>Trebouxiophyceae</taxon>
        <taxon>Chlorellales</taxon>
        <taxon>Chlorellaceae</taxon>
        <taxon>Chlorella clade</taxon>
        <taxon>Micractinium</taxon>
    </lineage>
</organism>
<dbReference type="STRING" id="554055.A0A2P6VS32"/>
<dbReference type="Gene3D" id="3.20.20.70">
    <property type="entry name" value="Aldolase class I"/>
    <property type="match status" value="1"/>
</dbReference>
<protein>
    <submittedName>
        <fullName evidence="7">Alkene reductase</fullName>
    </submittedName>
</protein>
<dbReference type="OrthoDB" id="1663137at2759"/>
<keyword evidence="4" id="KW-0560">Oxidoreductase</keyword>
<comment type="similarity">
    <text evidence="2">Belongs to the NADH:flavin oxidoreductase/NADH oxidase family.</text>
</comment>
<dbReference type="InterPro" id="IPR013785">
    <property type="entry name" value="Aldolase_TIM"/>
</dbReference>
<feature type="region of interest" description="Disordered" evidence="5">
    <location>
        <begin position="1"/>
        <end position="26"/>
    </location>
</feature>
<dbReference type="EMBL" id="LHPF02000001">
    <property type="protein sequence ID" value="PSC76892.1"/>
    <property type="molecule type" value="Genomic_DNA"/>
</dbReference>
<dbReference type="InterPro" id="IPR001155">
    <property type="entry name" value="OxRdtase_FMN_N"/>
</dbReference>
<evidence type="ECO:0000259" key="6">
    <source>
        <dbReference type="Pfam" id="PF00724"/>
    </source>
</evidence>
<keyword evidence="8" id="KW-1185">Reference proteome</keyword>
<dbReference type="Pfam" id="PF00724">
    <property type="entry name" value="Oxidored_FMN"/>
    <property type="match status" value="1"/>
</dbReference>
<dbReference type="SUPFAM" id="SSF51395">
    <property type="entry name" value="FMN-linked oxidoreductases"/>
    <property type="match status" value="1"/>
</dbReference>